<reference evidence="4 5" key="1">
    <citation type="submission" date="2023-11" db="EMBL/GenBank/DDBJ databases">
        <title>Lentzea sokolovensis, sp. nov., Lentzea kristufkii, sp. nov., and Lentzea miocenensis, sp. nov., rare actinobacteria from Sokolov Coal Basin, Miocene lacustrine sediment, Czech Republic.</title>
        <authorList>
            <person name="Lara A."/>
            <person name="Kotroba L."/>
            <person name="Nouioui I."/>
            <person name="Neumann-Schaal M."/>
            <person name="Mast Y."/>
            <person name="Chronakova A."/>
        </authorList>
    </citation>
    <scope>NUCLEOTIDE SEQUENCE [LARGE SCALE GENOMIC DNA]</scope>
    <source>
        <strain evidence="4 5">BCCO 10_0798</strain>
    </source>
</reference>
<keyword evidence="1 4" id="KW-0489">Methyltransferase</keyword>
<comment type="caution">
    <text evidence="4">The sequence shown here is derived from an EMBL/GenBank/DDBJ whole genome shotgun (WGS) entry which is preliminary data.</text>
</comment>
<accession>A0ABU4U1N8</accession>
<evidence type="ECO:0000256" key="2">
    <source>
        <dbReference type="ARBA" id="ARBA00022679"/>
    </source>
</evidence>
<feature type="domain" description="Methyltransferase" evidence="3">
    <location>
        <begin position="55"/>
        <end position="148"/>
    </location>
</feature>
<evidence type="ECO:0000259" key="3">
    <source>
        <dbReference type="Pfam" id="PF13649"/>
    </source>
</evidence>
<gene>
    <name evidence="4" type="ORF">SK571_33750</name>
</gene>
<dbReference type="Proteomes" id="UP001271792">
    <property type="component" value="Unassembled WGS sequence"/>
</dbReference>
<keyword evidence="2 4" id="KW-0808">Transferase</keyword>
<proteinExistence type="predicted"/>
<dbReference type="Gene3D" id="3.40.50.150">
    <property type="entry name" value="Vaccinia Virus protein VP39"/>
    <property type="match status" value="1"/>
</dbReference>
<sequence>MRGTGVDGERAVADLPSQFDELAALYEEFSRQPFRQELEFPSVLAALGDVSGLRVLDLGCGSGVYTRKLAGLGAVVTGIDESRGMIEYAERRERDEATGAVYVAGPLPAELAGTMDVVLGVYVLPYATTVAELTGLCRSAADALRPGGVFVTLPIHPGFHADVDYYAPYGFRLYTSTRDDAAPVVLDLRALGHEATVTARYWTAATLNAVLGEVGFEAVDWLPHRISAAGEAVGTAYFRPYLAVPHAALLRCVKGKA</sequence>
<dbReference type="EC" id="2.1.-.-" evidence="4"/>
<dbReference type="InterPro" id="IPR029063">
    <property type="entry name" value="SAM-dependent_MTases_sf"/>
</dbReference>
<dbReference type="InterPro" id="IPR041698">
    <property type="entry name" value="Methyltransf_25"/>
</dbReference>
<organism evidence="4 5">
    <name type="scientific">Lentzea kristufekii</name>
    <dbReference type="NCBI Taxonomy" id="3095430"/>
    <lineage>
        <taxon>Bacteria</taxon>
        <taxon>Bacillati</taxon>
        <taxon>Actinomycetota</taxon>
        <taxon>Actinomycetes</taxon>
        <taxon>Pseudonocardiales</taxon>
        <taxon>Pseudonocardiaceae</taxon>
        <taxon>Lentzea</taxon>
    </lineage>
</organism>
<dbReference type="CDD" id="cd02440">
    <property type="entry name" value="AdoMet_MTases"/>
    <property type="match status" value="1"/>
</dbReference>
<evidence type="ECO:0000313" key="4">
    <source>
        <dbReference type="EMBL" id="MDX8054362.1"/>
    </source>
</evidence>
<dbReference type="PANTHER" id="PTHR43861:SF1">
    <property type="entry name" value="TRANS-ACONITATE 2-METHYLTRANSFERASE"/>
    <property type="match status" value="1"/>
</dbReference>
<evidence type="ECO:0000256" key="1">
    <source>
        <dbReference type="ARBA" id="ARBA00022603"/>
    </source>
</evidence>
<dbReference type="SUPFAM" id="SSF53335">
    <property type="entry name" value="S-adenosyl-L-methionine-dependent methyltransferases"/>
    <property type="match status" value="1"/>
</dbReference>
<dbReference type="Pfam" id="PF13649">
    <property type="entry name" value="Methyltransf_25"/>
    <property type="match status" value="1"/>
</dbReference>
<dbReference type="RefSeq" id="WP_319988154.1">
    <property type="nucleotide sequence ID" value="NZ_JAXAVV010000020.1"/>
</dbReference>
<dbReference type="PANTHER" id="PTHR43861">
    <property type="entry name" value="TRANS-ACONITATE 2-METHYLTRANSFERASE-RELATED"/>
    <property type="match status" value="1"/>
</dbReference>
<name>A0ABU4U1N8_9PSEU</name>
<protein>
    <submittedName>
        <fullName evidence="4">Class I SAM-dependent methyltransferase</fullName>
        <ecNumber evidence="4">2.1.-.-</ecNumber>
    </submittedName>
</protein>
<dbReference type="GO" id="GO:0032259">
    <property type="term" value="P:methylation"/>
    <property type="evidence" value="ECO:0007669"/>
    <property type="project" value="UniProtKB-KW"/>
</dbReference>
<evidence type="ECO:0000313" key="5">
    <source>
        <dbReference type="Proteomes" id="UP001271792"/>
    </source>
</evidence>
<keyword evidence="5" id="KW-1185">Reference proteome</keyword>
<dbReference type="EMBL" id="JAXAVV010000020">
    <property type="protein sequence ID" value="MDX8054362.1"/>
    <property type="molecule type" value="Genomic_DNA"/>
</dbReference>
<dbReference type="GO" id="GO:0008168">
    <property type="term" value="F:methyltransferase activity"/>
    <property type="evidence" value="ECO:0007669"/>
    <property type="project" value="UniProtKB-KW"/>
</dbReference>